<dbReference type="InterPro" id="IPR018713">
    <property type="entry name" value="MPAB/Lcp_cat_dom"/>
</dbReference>
<evidence type="ECO:0000313" key="2">
    <source>
        <dbReference type="EMBL" id="OAK55540.1"/>
    </source>
</evidence>
<sequence>MTADNELLRKSMTGVGLLAGGANVIMQLAHPSVGYGVVESRVESGQINRHPMKRTRTTLSYLAVAGMADDDVKTAYRRATDRSHAAVRSTADSPVKYNAFDPKLQLWVAACLYRGFEDVYLALYDAPEPGFIDEMYSRSHVLGSTLQMPQDMWPADRAAFDKYWDAALDDVHIDATVRRYLYGIASATFVKPAVLHPLIGPFMRFVTTGFLPQRFRDEMELPWDPVKERRFALLLRVLALGNRMTPVVVRQFPFNALLWDVRRRMRSGRKLV</sequence>
<dbReference type="EMBL" id="LVHI01000009">
    <property type="protein sequence ID" value="OAK55540.1"/>
    <property type="molecule type" value="Genomic_DNA"/>
</dbReference>
<evidence type="ECO:0000259" key="1">
    <source>
        <dbReference type="Pfam" id="PF09995"/>
    </source>
</evidence>
<evidence type="ECO:0000313" key="3">
    <source>
        <dbReference type="Proteomes" id="UP000077519"/>
    </source>
</evidence>
<dbReference type="Pfam" id="PF09995">
    <property type="entry name" value="MPAB_Lcp_cat"/>
    <property type="match status" value="1"/>
</dbReference>
<proteinExistence type="predicted"/>
<protein>
    <recommendedName>
        <fullName evidence="1">ER-bound oxygenase mpaB/mpaB'/Rubber oxygenase catalytic domain-containing protein</fullName>
    </recommendedName>
</protein>
<keyword evidence="3" id="KW-1185">Reference proteome</keyword>
<gene>
    <name evidence="2" type="ORF">A3K89_19495</name>
</gene>
<dbReference type="RefSeq" id="WP_068423520.1">
    <property type="nucleotide sequence ID" value="NZ_LVHI01000009.1"/>
</dbReference>
<feature type="domain" description="ER-bound oxygenase mpaB/mpaB'/Rubber oxygenase catalytic" evidence="1">
    <location>
        <begin position="14"/>
        <end position="239"/>
    </location>
</feature>
<dbReference type="GO" id="GO:0016491">
    <property type="term" value="F:oxidoreductase activity"/>
    <property type="evidence" value="ECO:0007669"/>
    <property type="project" value="InterPro"/>
</dbReference>
<dbReference type="PANTHER" id="PTHR36151:SF3">
    <property type="entry name" value="ER-BOUND OXYGENASE MPAB_MPAB'_RUBBER OXYGENASE CATALYTIC DOMAIN-CONTAINING PROTEIN"/>
    <property type="match status" value="1"/>
</dbReference>
<reference evidence="2 3" key="1">
    <citation type="submission" date="2016-03" db="EMBL/GenBank/DDBJ databases">
        <title>Genome sequence of Rhodococcus kyotonensis KB10.</title>
        <authorList>
            <person name="Jeong H."/>
            <person name="Hong C.E."/>
            <person name="Jo S.H."/>
            <person name="Park J.M."/>
        </authorList>
    </citation>
    <scope>NUCLEOTIDE SEQUENCE [LARGE SCALE GENOMIC DNA]</scope>
    <source>
        <strain evidence="2 3">KB10</strain>
    </source>
</reference>
<name>A0A177YJT4_9NOCA</name>
<dbReference type="AlphaFoldDB" id="A0A177YJT4"/>
<comment type="caution">
    <text evidence="2">The sequence shown here is derived from an EMBL/GenBank/DDBJ whole genome shotgun (WGS) entry which is preliminary data.</text>
</comment>
<organism evidence="2 3">
    <name type="scientific">Rhodococcoides kyotonense</name>
    <dbReference type="NCBI Taxonomy" id="398843"/>
    <lineage>
        <taxon>Bacteria</taxon>
        <taxon>Bacillati</taxon>
        <taxon>Actinomycetota</taxon>
        <taxon>Actinomycetes</taxon>
        <taxon>Mycobacteriales</taxon>
        <taxon>Nocardiaceae</taxon>
        <taxon>Rhodococcoides</taxon>
    </lineage>
</organism>
<accession>A0A177YJT4</accession>
<dbReference type="PANTHER" id="PTHR36151">
    <property type="entry name" value="BLR2777 PROTEIN"/>
    <property type="match status" value="1"/>
</dbReference>
<dbReference type="Proteomes" id="UP000077519">
    <property type="component" value="Unassembled WGS sequence"/>
</dbReference>